<name>A0A814IHU7_9BILA</name>
<proteinExistence type="predicted"/>
<organism evidence="1 2">
    <name type="scientific">Brachionus calyciflorus</name>
    <dbReference type="NCBI Taxonomy" id="104777"/>
    <lineage>
        <taxon>Eukaryota</taxon>
        <taxon>Metazoa</taxon>
        <taxon>Spiralia</taxon>
        <taxon>Gnathifera</taxon>
        <taxon>Rotifera</taxon>
        <taxon>Eurotatoria</taxon>
        <taxon>Monogononta</taxon>
        <taxon>Pseudotrocha</taxon>
        <taxon>Ploima</taxon>
        <taxon>Brachionidae</taxon>
        <taxon>Brachionus</taxon>
    </lineage>
</organism>
<dbReference type="AlphaFoldDB" id="A0A814IHU7"/>
<keyword evidence="2" id="KW-1185">Reference proteome</keyword>
<dbReference type="Proteomes" id="UP000663879">
    <property type="component" value="Unassembled WGS sequence"/>
</dbReference>
<accession>A0A814IHU7</accession>
<evidence type="ECO:0000313" key="1">
    <source>
        <dbReference type="EMBL" id="CAF1023597.1"/>
    </source>
</evidence>
<reference evidence="1" key="1">
    <citation type="submission" date="2021-02" db="EMBL/GenBank/DDBJ databases">
        <authorList>
            <person name="Nowell W R."/>
        </authorList>
    </citation>
    <scope>NUCLEOTIDE SEQUENCE</scope>
    <source>
        <strain evidence="1">Ploen Becks lab</strain>
    </source>
</reference>
<evidence type="ECO:0000313" key="2">
    <source>
        <dbReference type="Proteomes" id="UP000663879"/>
    </source>
</evidence>
<dbReference type="EMBL" id="CAJNOC010004493">
    <property type="protein sequence ID" value="CAF1023597.1"/>
    <property type="molecule type" value="Genomic_DNA"/>
</dbReference>
<protein>
    <submittedName>
        <fullName evidence="1">Uncharacterized protein</fullName>
    </submittedName>
</protein>
<comment type="caution">
    <text evidence="1">The sequence shown here is derived from an EMBL/GenBank/DDBJ whole genome shotgun (WGS) entry which is preliminary data.</text>
</comment>
<sequence>MKQFVFLLRGNGYVGFHTMYSDMSLAKSYCNSNSILCAGGGLADSNILGLVACGNCFQILTNTTVVN</sequence>
<gene>
    <name evidence="1" type="ORF">OXX778_LOCUS17503</name>
</gene>
<dbReference type="OrthoDB" id="283037at2759"/>